<dbReference type="InterPro" id="IPR018391">
    <property type="entry name" value="PQQ_b-propeller_rpt"/>
</dbReference>
<dbReference type="Proteomes" id="UP000477680">
    <property type="component" value="Chromosome"/>
</dbReference>
<evidence type="ECO:0000256" key="3">
    <source>
        <dbReference type="ARBA" id="ARBA00023002"/>
    </source>
</evidence>
<feature type="domain" description="Pyrrolo-quinoline quinone repeat" evidence="5">
    <location>
        <begin position="439"/>
        <end position="538"/>
    </location>
</feature>
<dbReference type="SMART" id="SM00564">
    <property type="entry name" value="PQQ"/>
    <property type="match status" value="5"/>
</dbReference>
<dbReference type="InterPro" id="IPR002372">
    <property type="entry name" value="PQQ_rpt_dom"/>
</dbReference>
<dbReference type="Gene3D" id="2.140.10.10">
    <property type="entry name" value="Quinoprotein alcohol dehydrogenase-like superfamily"/>
    <property type="match status" value="2"/>
</dbReference>
<dbReference type="Pfam" id="PF13360">
    <property type="entry name" value="PQQ_2"/>
    <property type="match status" value="1"/>
</dbReference>
<dbReference type="InterPro" id="IPR011047">
    <property type="entry name" value="Quinoprotein_ADH-like_sf"/>
</dbReference>
<name>A0A6C0U999_9GAMM</name>
<keyword evidence="7" id="KW-1185">Reference proteome</keyword>
<evidence type="ECO:0000259" key="5">
    <source>
        <dbReference type="Pfam" id="PF13360"/>
    </source>
</evidence>
<dbReference type="SUPFAM" id="SSF50998">
    <property type="entry name" value="Quinoprotein alcohol dehydrogenase-like"/>
    <property type="match status" value="1"/>
</dbReference>
<evidence type="ECO:0000313" key="6">
    <source>
        <dbReference type="EMBL" id="QIB67737.1"/>
    </source>
</evidence>
<evidence type="ECO:0000259" key="4">
    <source>
        <dbReference type="Pfam" id="PF01011"/>
    </source>
</evidence>
<dbReference type="EMBL" id="CP048711">
    <property type="protein sequence ID" value="QIB67737.1"/>
    <property type="molecule type" value="Genomic_DNA"/>
</dbReference>
<dbReference type="PANTHER" id="PTHR32303">
    <property type="entry name" value="QUINOPROTEIN ALCOHOL DEHYDROGENASE (CYTOCHROME C)"/>
    <property type="match status" value="1"/>
</dbReference>
<evidence type="ECO:0000256" key="1">
    <source>
        <dbReference type="ARBA" id="ARBA00001931"/>
    </source>
</evidence>
<proteinExistence type="inferred from homology"/>
<comment type="cofactor">
    <cofactor evidence="1">
        <name>pyrroloquinoline quinone</name>
        <dbReference type="ChEBI" id="CHEBI:58442"/>
    </cofactor>
</comment>
<evidence type="ECO:0000313" key="7">
    <source>
        <dbReference type="Proteomes" id="UP000477680"/>
    </source>
</evidence>
<dbReference type="PANTHER" id="PTHR32303:SF10">
    <property type="entry name" value="OUTER MEMBRANE PROTEIN ASSEMBLY FACTOR BAMB"/>
    <property type="match status" value="1"/>
</dbReference>
<comment type="similarity">
    <text evidence="2">Belongs to the bacterial PQQ dehydrogenase family.</text>
</comment>
<gene>
    <name evidence="6" type="ORF">G3T16_17020</name>
</gene>
<dbReference type="GO" id="GO:0016491">
    <property type="term" value="F:oxidoreductase activity"/>
    <property type="evidence" value="ECO:0007669"/>
    <property type="project" value="UniProtKB-KW"/>
</dbReference>
<accession>A0A6C0U999</accession>
<protein>
    <submittedName>
        <fullName evidence="6">PQQ-binding-like beta-propeller repeat protein</fullName>
    </submittedName>
</protein>
<organism evidence="6 7">
    <name type="scientific">Kineobactrum salinum</name>
    <dbReference type="NCBI Taxonomy" id="2708301"/>
    <lineage>
        <taxon>Bacteria</taxon>
        <taxon>Pseudomonadati</taxon>
        <taxon>Pseudomonadota</taxon>
        <taxon>Gammaproteobacteria</taxon>
        <taxon>Cellvibrionales</taxon>
        <taxon>Halieaceae</taxon>
        <taxon>Kineobactrum</taxon>
    </lineage>
</organism>
<keyword evidence="3" id="KW-0560">Oxidoreductase</keyword>
<sequence length="558" mass="60112">MLGAEAILAALEAGPMQSQGEHLSEAQRRLLAEHLGSGKLRNGWDSRDWFCTDPFDANLSKSKTHAWGFSPENTRHISDAGLTAEEMPQLVLKWAFAYPGATRARSQPTVVAGVVYVGSQSGSVYALDLQSGCVYWRFDADAEVRSAISFGLDGAAGDGGGESVYFGDFSGSVYRVNARTGKLLWRAKVGDHPDVTITGSPQLHRDRLYVPLSSTEWARATDPSYACCNFRGGVVALSVTAGKQLWKTHVIPQVRQELTGDPENVRENDTYSGAPVWNTPTIDRARNLLYVGTGQSYTSPAHRNSDAVIAMDLDSGEIKWSRQLLSGDAWNLACLLPGEHVNCPEQNGPDFDIGAPPILWSDEQERELLLVGQKSGMVYALDPDLEGETVWKRKLGRGGFSGGVHWGMAADSQQLYVPIADTEYFGKYEKLPASPGLFALDPKTGMQMWFAPAGDHCLPEQRPACDPGLSAAVTSVPGAVLAGGFDGMLKAYTADTGAVIWQYDTNREFTTVSGVSARGGSIESDGPVVSEGHLLVNSGYLYGGRLPGNVLLVFGRSL</sequence>
<reference evidence="6 7" key="1">
    <citation type="submission" date="2020-02" db="EMBL/GenBank/DDBJ databases">
        <title>Genome sequencing for Kineobactrum sp. M2.</title>
        <authorList>
            <person name="Park S.-J."/>
        </authorList>
    </citation>
    <scope>NUCLEOTIDE SEQUENCE [LARGE SCALE GENOMIC DNA]</scope>
    <source>
        <strain evidence="6 7">M2</strain>
    </source>
</reference>
<evidence type="ECO:0000256" key="2">
    <source>
        <dbReference type="ARBA" id="ARBA00008156"/>
    </source>
</evidence>
<feature type="domain" description="Pyrrolo-quinoline quinone repeat" evidence="4">
    <location>
        <begin position="67"/>
        <end position="382"/>
    </location>
</feature>
<dbReference type="Pfam" id="PF01011">
    <property type="entry name" value="PQQ"/>
    <property type="match status" value="1"/>
</dbReference>
<dbReference type="KEGG" id="kim:G3T16_17020"/>
<dbReference type="AlphaFoldDB" id="A0A6C0U999"/>